<keyword evidence="3" id="KW-1185">Reference proteome</keyword>
<evidence type="ECO:0000313" key="3">
    <source>
        <dbReference type="Proteomes" id="UP000055048"/>
    </source>
</evidence>
<reference evidence="2 3" key="1">
    <citation type="submission" date="2015-01" db="EMBL/GenBank/DDBJ databases">
        <title>Evolution of Trichinella species and genotypes.</title>
        <authorList>
            <person name="Korhonen P.K."/>
            <person name="Edoardo P."/>
            <person name="Giuseppe L.R."/>
            <person name="Gasser R.B."/>
        </authorList>
    </citation>
    <scope>NUCLEOTIDE SEQUENCE [LARGE SCALE GENOMIC DNA]</scope>
    <source>
        <strain evidence="2">ISS417</strain>
    </source>
</reference>
<organism evidence="2 3">
    <name type="scientific">Trichinella murrelli</name>
    <dbReference type="NCBI Taxonomy" id="144512"/>
    <lineage>
        <taxon>Eukaryota</taxon>
        <taxon>Metazoa</taxon>
        <taxon>Ecdysozoa</taxon>
        <taxon>Nematoda</taxon>
        <taxon>Enoplea</taxon>
        <taxon>Dorylaimia</taxon>
        <taxon>Trichinellida</taxon>
        <taxon>Trichinellidae</taxon>
        <taxon>Trichinella</taxon>
    </lineage>
</organism>
<evidence type="ECO:0000256" key="1">
    <source>
        <dbReference type="SAM" id="MobiDB-lite"/>
    </source>
</evidence>
<sequence>MDKFCDVVEVLPTVYRSFKLSRECLKFQDVPTEVGDLYDGTQWNAFTLTLGCREKISQQRRTQRQPTGTQIGGPGNRRVLAMAGLQAGNMPCVNDNEVEEG</sequence>
<feature type="region of interest" description="Disordered" evidence="1">
    <location>
        <begin position="57"/>
        <end position="76"/>
    </location>
</feature>
<proteinExistence type="predicted"/>
<dbReference type="Proteomes" id="UP000055048">
    <property type="component" value="Unassembled WGS sequence"/>
</dbReference>
<comment type="caution">
    <text evidence="2">The sequence shown here is derived from an EMBL/GenBank/DDBJ whole genome shotgun (WGS) entry which is preliminary data.</text>
</comment>
<name>A0A0V0UFI2_9BILA</name>
<evidence type="ECO:0000313" key="2">
    <source>
        <dbReference type="EMBL" id="KRX50222.1"/>
    </source>
</evidence>
<gene>
    <name evidence="2" type="ORF">T05_4562</name>
</gene>
<protein>
    <submittedName>
        <fullName evidence="2">Uncharacterized protein</fullName>
    </submittedName>
</protein>
<dbReference type="AlphaFoldDB" id="A0A0V0UFI2"/>
<accession>A0A0V0UFI2</accession>
<dbReference type="EMBL" id="JYDJ01000008">
    <property type="protein sequence ID" value="KRX50222.1"/>
    <property type="molecule type" value="Genomic_DNA"/>
</dbReference>